<protein>
    <recommendedName>
        <fullName evidence="1">Magnesium transporter</fullName>
    </recommendedName>
</protein>
<keyword evidence="1" id="KW-1133">Transmembrane helix</keyword>
<organism evidence="2">
    <name type="scientific">Ditylum brightwellii</name>
    <dbReference type="NCBI Taxonomy" id="49249"/>
    <lineage>
        <taxon>Eukaryota</taxon>
        <taxon>Sar</taxon>
        <taxon>Stramenopiles</taxon>
        <taxon>Ochrophyta</taxon>
        <taxon>Bacillariophyta</taxon>
        <taxon>Mediophyceae</taxon>
        <taxon>Lithodesmiophycidae</taxon>
        <taxon>Lithodesmiales</taxon>
        <taxon>Lithodesmiaceae</taxon>
        <taxon>Ditylum</taxon>
    </lineage>
</organism>
<dbReference type="GO" id="GO:0015095">
    <property type="term" value="F:magnesium ion transmembrane transporter activity"/>
    <property type="evidence" value="ECO:0007669"/>
    <property type="project" value="TreeGrafter"/>
</dbReference>
<keyword evidence="1" id="KW-0406">Ion transport</keyword>
<name>A0A7S4UL45_9STRA</name>
<dbReference type="InterPro" id="IPR039204">
    <property type="entry name" value="MRS2-like"/>
</dbReference>
<proteinExistence type="inferred from homology"/>
<dbReference type="EMBL" id="HBNS01008199">
    <property type="protein sequence ID" value="CAE4591365.1"/>
    <property type="molecule type" value="Transcribed_RNA"/>
</dbReference>
<dbReference type="AlphaFoldDB" id="A0A7S4UL45"/>
<keyword evidence="1" id="KW-0813">Transport</keyword>
<dbReference type="PANTHER" id="PTHR13890:SF42">
    <property type="entry name" value="MAGNESIUM TRANSPORTER"/>
    <property type="match status" value="1"/>
</dbReference>
<evidence type="ECO:0000256" key="1">
    <source>
        <dbReference type="RuleBase" id="RU366042"/>
    </source>
</evidence>
<dbReference type="Pfam" id="PF22099">
    <property type="entry name" value="MRS2-like"/>
    <property type="match status" value="1"/>
</dbReference>
<evidence type="ECO:0000313" key="2">
    <source>
        <dbReference type="EMBL" id="CAE4591365.1"/>
    </source>
</evidence>
<comment type="similarity">
    <text evidence="1">Belongs to the CorA metal ion transporter (MIT) (TC 1.A.35) family.</text>
</comment>
<gene>
    <name evidence="2" type="ORF">DBRI00130_LOCUS6649</name>
</gene>
<reference evidence="2" key="1">
    <citation type="submission" date="2021-01" db="EMBL/GenBank/DDBJ databases">
        <authorList>
            <person name="Corre E."/>
            <person name="Pelletier E."/>
            <person name="Niang G."/>
            <person name="Scheremetjew M."/>
            <person name="Finn R."/>
            <person name="Kale V."/>
            <person name="Holt S."/>
            <person name="Cochrane G."/>
            <person name="Meng A."/>
            <person name="Brown T."/>
            <person name="Cohen L."/>
        </authorList>
    </citation>
    <scope>NUCLEOTIDE SEQUENCE</scope>
    <source>
        <strain evidence="2">GSO104</strain>
    </source>
</reference>
<dbReference type="GO" id="GO:0005743">
    <property type="term" value="C:mitochondrial inner membrane"/>
    <property type="evidence" value="ECO:0007669"/>
    <property type="project" value="UniProtKB-SubCell"/>
</dbReference>
<dbReference type="PANTHER" id="PTHR13890">
    <property type="entry name" value="RNA SPLICING PROTEIN MRS2, MITOCHONDRIAL"/>
    <property type="match status" value="1"/>
</dbReference>
<keyword evidence="1" id="KW-0812">Transmembrane</keyword>
<feature type="transmembrane region" description="Helical" evidence="1">
    <location>
        <begin position="435"/>
        <end position="458"/>
    </location>
</feature>
<sequence>MASITRQRIKKHLVPQILKRCQQQQQRRYNHSMSFRLHTSRPIIPSISSSSHFLLPTSSSSFTTSTKPQLLPLPQLQNQKKTHRNLAKYTVSKINSRGELKYTEMTLSEILKDSPSIHIRDLFALNLTSQCEVPFLPSVGGKEKESVTVGGEKTDVALFSRKSSLSKRAGSVILPRGEEVVMSIGTVRAVIGKDSAFLLDAHKPSIKVLAEELSEIFTYKMKEALENSTGQNLTLDTQYNVRATYMTEPFELVFIEEILRDACDTFNRRIRLYEPIVDSLLDRVSNEVFSESGVHRLVPIKDSLQEFEMTVKQGLDCLKHLLDNDEDMLGLLLTEGAAARSKGQNLQLKKHESVELLLEEYARQFNGILQEIHYLLQRVQSKQELVALSLDGYRNRMIRMNLYMSIAAVGLATSTTVAGYFGMNLVSGMEESGVAFQYVIVSTTLASLGIFGGSLSYISGSRMKKRAMGRLEEIEAIKGALSDMNALDYAAKSMIQNETPMCRTDFKQKLLEGRKYNNARQLKDDEVDLLFDVLDKNMDGNIYMEDFSAIEQFTFKHRNVD</sequence>
<keyword evidence="1" id="KW-0460">Magnesium</keyword>
<keyword evidence="1" id="KW-0999">Mitochondrion inner membrane</keyword>
<dbReference type="Gene3D" id="1.20.58.340">
    <property type="entry name" value="Magnesium transport protein CorA, transmembrane region"/>
    <property type="match status" value="1"/>
</dbReference>
<comment type="subcellular location">
    <subcellularLocation>
        <location evidence="1">Mitochondrion inner membrane</location>
        <topology evidence="1">Multi-pass membrane protein</topology>
    </subcellularLocation>
</comment>
<keyword evidence="1" id="KW-0496">Mitochondrion</keyword>
<feature type="transmembrane region" description="Helical" evidence="1">
    <location>
        <begin position="402"/>
        <end position="423"/>
    </location>
</feature>
<keyword evidence="1" id="KW-0472">Membrane</keyword>
<dbReference type="CDD" id="cd12823">
    <property type="entry name" value="Mrs2_Mfm1p-like"/>
    <property type="match status" value="1"/>
</dbReference>
<accession>A0A7S4UL45</accession>